<dbReference type="InterPro" id="IPR042099">
    <property type="entry name" value="ANL_N_sf"/>
</dbReference>
<evidence type="ECO:0000259" key="2">
    <source>
        <dbReference type="Pfam" id="PF00501"/>
    </source>
</evidence>
<sequence>MQLIEDALAHQARLRPDRLAVTHLDFEAGHTPRRLEVTFGELHARAAEFAARLSTVITPGQRVMLLHNAGADFVVEFFGCLMAGAVPVPAPEPQIPYHRAAERLTRIVEDAGITAATAARR</sequence>
<evidence type="ECO:0000313" key="4">
    <source>
        <dbReference type="Proteomes" id="UP001597024"/>
    </source>
</evidence>
<feature type="non-terminal residue" evidence="3">
    <location>
        <position position="121"/>
    </location>
</feature>
<comment type="similarity">
    <text evidence="1">Belongs to the ATP-dependent AMP-binding enzyme family.</text>
</comment>
<reference evidence="4" key="1">
    <citation type="journal article" date="2019" name="Int. J. Syst. Evol. Microbiol.">
        <title>The Global Catalogue of Microorganisms (GCM) 10K type strain sequencing project: providing services to taxonomists for standard genome sequencing and annotation.</title>
        <authorList>
            <consortium name="The Broad Institute Genomics Platform"/>
            <consortium name="The Broad Institute Genome Sequencing Center for Infectious Disease"/>
            <person name="Wu L."/>
            <person name="Ma J."/>
        </authorList>
    </citation>
    <scope>NUCLEOTIDE SEQUENCE [LARGE SCALE GENOMIC DNA]</scope>
    <source>
        <strain evidence="4">CCUG 62974</strain>
    </source>
</reference>
<dbReference type="SUPFAM" id="SSF56801">
    <property type="entry name" value="Acetyl-CoA synthetase-like"/>
    <property type="match status" value="1"/>
</dbReference>
<protein>
    <submittedName>
        <fullName evidence="3">AMP-binding protein</fullName>
    </submittedName>
</protein>
<comment type="caution">
    <text evidence="3">The sequence shown here is derived from an EMBL/GenBank/DDBJ whole genome shotgun (WGS) entry which is preliminary data.</text>
</comment>
<accession>A0ABW3DW90</accession>
<dbReference type="Gene3D" id="3.40.50.12780">
    <property type="entry name" value="N-terminal domain of ligase-like"/>
    <property type="match status" value="1"/>
</dbReference>
<dbReference type="Pfam" id="PF00501">
    <property type="entry name" value="AMP-binding"/>
    <property type="match status" value="1"/>
</dbReference>
<dbReference type="PANTHER" id="PTHR22754:SF32">
    <property type="entry name" value="DISCO-INTERACTING PROTEIN 2"/>
    <property type="match status" value="1"/>
</dbReference>
<evidence type="ECO:0000256" key="1">
    <source>
        <dbReference type="ARBA" id="ARBA00006432"/>
    </source>
</evidence>
<evidence type="ECO:0000313" key="3">
    <source>
        <dbReference type="EMBL" id="MFD0888100.1"/>
    </source>
</evidence>
<name>A0ABW3DW90_9ACTN</name>
<organism evidence="3 4">
    <name type="scientific">Streptosporangium algeriense</name>
    <dbReference type="NCBI Taxonomy" id="1682748"/>
    <lineage>
        <taxon>Bacteria</taxon>
        <taxon>Bacillati</taxon>
        <taxon>Actinomycetota</taxon>
        <taxon>Actinomycetes</taxon>
        <taxon>Streptosporangiales</taxon>
        <taxon>Streptosporangiaceae</taxon>
        <taxon>Streptosporangium</taxon>
    </lineage>
</organism>
<gene>
    <name evidence="3" type="ORF">ACFQ08_26470</name>
</gene>
<feature type="domain" description="AMP-dependent synthetase/ligase" evidence="2">
    <location>
        <begin position="9"/>
        <end position="115"/>
    </location>
</feature>
<keyword evidence="4" id="KW-1185">Reference proteome</keyword>
<dbReference type="EMBL" id="JBHTHX010001188">
    <property type="protein sequence ID" value="MFD0888100.1"/>
    <property type="molecule type" value="Genomic_DNA"/>
</dbReference>
<dbReference type="PANTHER" id="PTHR22754">
    <property type="entry name" value="DISCO-INTERACTING PROTEIN 2 DIP2 -RELATED"/>
    <property type="match status" value="1"/>
</dbReference>
<dbReference type="Proteomes" id="UP001597024">
    <property type="component" value="Unassembled WGS sequence"/>
</dbReference>
<dbReference type="InterPro" id="IPR000873">
    <property type="entry name" value="AMP-dep_synth/lig_dom"/>
</dbReference>
<proteinExistence type="inferred from homology"/>